<evidence type="ECO:0000313" key="2">
    <source>
        <dbReference type="Proteomes" id="UP000233837"/>
    </source>
</evidence>
<protein>
    <submittedName>
        <fullName evidence="1">Uncharacterized protein</fullName>
    </submittedName>
</protein>
<sequence>MEEQIRSHIRLTIEDSGTHQRTSMGSNIYDLIVTMGFPHPIYQLKWDLFDGGVLFPMGVSPRG</sequence>
<gene>
    <name evidence="1" type="ORF">MA16_Dca020869</name>
</gene>
<evidence type="ECO:0000313" key="1">
    <source>
        <dbReference type="EMBL" id="PKU83652.1"/>
    </source>
</evidence>
<name>A0A2I0X6X6_9ASPA</name>
<reference evidence="1 2" key="1">
    <citation type="journal article" date="2016" name="Sci. Rep.">
        <title>The Dendrobium catenatum Lindl. genome sequence provides insights into polysaccharide synthase, floral development and adaptive evolution.</title>
        <authorList>
            <person name="Zhang G.Q."/>
            <person name="Xu Q."/>
            <person name="Bian C."/>
            <person name="Tsai W.C."/>
            <person name="Yeh C.M."/>
            <person name="Liu K.W."/>
            <person name="Yoshida K."/>
            <person name="Zhang L.S."/>
            <person name="Chang S.B."/>
            <person name="Chen F."/>
            <person name="Shi Y."/>
            <person name="Su Y.Y."/>
            <person name="Zhang Y.Q."/>
            <person name="Chen L.J."/>
            <person name="Yin Y."/>
            <person name="Lin M."/>
            <person name="Huang H."/>
            <person name="Deng H."/>
            <person name="Wang Z.W."/>
            <person name="Zhu S.L."/>
            <person name="Zhao X."/>
            <person name="Deng C."/>
            <person name="Niu S.C."/>
            <person name="Huang J."/>
            <person name="Wang M."/>
            <person name="Liu G.H."/>
            <person name="Yang H.J."/>
            <person name="Xiao X.J."/>
            <person name="Hsiao Y.Y."/>
            <person name="Wu W.L."/>
            <person name="Chen Y.Y."/>
            <person name="Mitsuda N."/>
            <person name="Ohme-Takagi M."/>
            <person name="Luo Y.B."/>
            <person name="Van de Peer Y."/>
            <person name="Liu Z.J."/>
        </authorList>
    </citation>
    <scope>NUCLEOTIDE SEQUENCE [LARGE SCALE GENOMIC DNA]</scope>
    <source>
        <tissue evidence="1">The whole plant</tissue>
    </source>
</reference>
<dbReference type="EMBL" id="KZ502086">
    <property type="protein sequence ID" value="PKU83652.1"/>
    <property type="molecule type" value="Genomic_DNA"/>
</dbReference>
<dbReference type="Proteomes" id="UP000233837">
    <property type="component" value="Unassembled WGS sequence"/>
</dbReference>
<accession>A0A2I0X6X6</accession>
<keyword evidence="2" id="KW-1185">Reference proteome</keyword>
<proteinExistence type="predicted"/>
<reference evidence="1 2" key="2">
    <citation type="journal article" date="2017" name="Nature">
        <title>The Apostasia genome and the evolution of orchids.</title>
        <authorList>
            <person name="Zhang G.Q."/>
            <person name="Liu K.W."/>
            <person name="Li Z."/>
            <person name="Lohaus R."/>
            <person name="Hsiao Y.Y."/>
            <person name="Niu S.C."/>
            <person name="Wang J.Y."/>
            <person name="Lin Y.C."/>
            <person name="Xu Q."/>
            <person name="Chen L.J."/>
            <person name="Yoshida K."/>
            <person name="Fujiwara S."/>
            <person name="Wang Z.W."/>
            <person name="Zhang Y.Q."/>
            <person name="Mitsuda N."/>
            <person name="Wang M."/>
            <person name="Liu G.H."/>
            <person name="Pecoraro L."/>
            <person name="Huang H.X."/>
            <person name="Xiao X.J."/>
            <person name="Lin M."/>
            <person name="Wu X.Y."/>
            <person name="Wu W.L."/>
            <person name="Chen Y.Y."/>
            <person name="Chang S.B."/>
            <person name="Sakamoto S."/>
            <person name="Ohme-Takagi M."/>
            <person name="Yagi M."/>
            <person name="Zeng S.J."/>
            <person name="Shen C.Y."/>
            <person name="Yeh C.M."/>
            <person name="Luo Y.B."/>
            <person name="Tsai W.C."/>
            <person name="Van de Peer Y."/>
            <person name="Liu Z.J."/>
        </authorList>
    </citation>
    <scope>NUCLEOTIDE SEQUENCE [LARGE SCALE GENOMIC DNA]</scope>
    <source>
        <tissue evidence="1">The whole plant</tissue>
    </source>
</reference>
<dbReference type="AlphaFoldDB" id="A0A2I0X6X6"/>
<organism evidence="1 2">
    <name type="scientific">Dendrobium catenatum</name>
    <dbReference type="NCBI Taxonomy" id="906689"/>
    <lineage>
        <taxon>Eukaryota</taxon>
        <taxon>Viridiplantae</taxon>
        <taxon>Streptophyta</taxon>
        <taxon>Embryophyta</taxon>
        <taxon>Tracheophyta</taxon>
        <taxon>Spermatophyta</taxon>
        <taxon>Magnoliopsida</taxon>
        <taxon>Liliopsida</taxon>
        <taxon>Asparagales</taxon>
        <taxon>Orchidaceae</taxon>
        <taxon>Epidendroideae</taxon>
        <taxon>Malaxideae</taxon>
        <taxon>Dendrobiinae</taxon>
        <taxon>Dendrobium</taxon>
    </lineage>
</organism>